<dbReference type="RefSeq" id="WP_015754671.1">
    <property type="nucleotide sequence ID" value="NC_013222.1"/>
</dbReference>
<reference evidence="1 2" key="1">
    <citation type="journal article" date="2009" name="J. Bacteriol.">
        <title>Complete genome sequence of Robiginitalea biformata HTCC2501.</title>
        <authorList>
            <person name="Oh H.M."/>
            <person name="Giovannoni S.J."/>
            <person name="Lee K."/>
            <person name="Ferriera S."/>
            <person name="Johnson J."/>
            <person name="Cho J.C."/>
        </authorList>
    </citation>
    <scope>NUCLEOTIDE SEQUENCE [LARGE SCALE GENOMIC DNA]</scope>
    <source>
        <strain evidence="2">ATCC BAA-864 / HTCC2501 / KCTC 12146</strain>
    </source>
</reference>
<gene>
    <name evidence="1" type="ordered locus">RB2501_13539</name>
</gene>
<sequence length="41" mass="4867">MTAKTNRNYILSQTADQDISEIFDYTEEEHSFNPAIRYLIK</sequence>
<dbReference type="STRING" id="313596.RB2501_13539"/>
<evidence type="ECO:0000313" key="1">
    <source>
        <dbReference type="EMBL" id="EAR15354.1"/>
    </source>
</evidence>
<dbReference type="Proteomes" id="UP000009049">
    <property type="component" value="Chromosome"/>
</dbReference>
<dbReference type="KEGG" id="rbi:RB2501_13539"/>
<dbReference type="HOGENOM" id="CLU_3275968_0_0_10"/>
<evidence type="ECO:0000313" key="2">
    <source>
        <dbReference type="Proteomes" id="UP000009049"/>
    </source>
</evidence>
<accession>A4CKF5</accession>
<dbReference type="Gene3D" id="3.30.2310.20">
    <property type="entry name" value="RelE-like"/>
    <property type="match status" value="1"/>
</dbReference>
<protein>
    <submittedName>
        <fullName evidence="1">Uncharacterized protein</fullName>
    </submittedName>
</protein>
<organism evidence="1 2">
    <name type="scientific">Robiginitalea biformata (strain ATCC BAA-864 / DSM 15991 / KCTC 12146 / HTCC2501)</name>
    <dbReference type="NCBI Taxonomy" id="313596"/>
    <lineage>
        <taxon>Bacteria</taxon>
        <taxon>Pseudomonadati</taxon>
        <taxon>Bacteroidota</taxon>
        <taxon>Flavobacteriia</taxon>
        <taxon>Flavobacteriales</taxon>
        <taxon>Flavobacteriaceae</taxon>
        <taxon>Robiginitalea</taxon>
    </lineage>
</organism>
<dbReference type="EMBL" id="CP001712">
    <property type="protein sequence ID" value="EAR15354.1"/>
    <property type="molecule type" value="Genomic_DNA"/>
</dbReference>
<dbReference type="InterPro" id="IPR035093">
    <property type="entry name" value="RelE/ParE_toxin_dom_sf"/>
</dbReference>
<keyword evidence="2" id="KW-1185">Reference proteome</keyword>
<dbReference type="AlphaFoldDB" id="A4CKF5"/>
<proteinExistence type="predicted"/>
<name>A4CKF5_ROBBH</name>